<evidence type="ECO:0000256" key="1">
    <source>
        <dbReference type="SAM" id="Phobius"/>
    </source>
</evidence>
<dbReference type="InterPro" id="IPR043993">
    <property type="entry name" value="T4SS_pilin"/>
</dbReference>
<feature type="transmembrane region" description="Helical" evidence="1">
    <location>
        <begin position="240"/>
        <end position="263"/>
    </location>
</feature>
<proteinExistence type="predicted"/>
<keyword evidence="1" id="KW-0472">Membrane</keyword>
<name>A0A1F6NWJ7_9BACT</name>
<dbReference type="Proteomes" id="UP000177907">
    <property type="component" value="Unassembled WGS sequence"/>
</dbReference>
<comment type="caution">
    <text evidence="3">The sequence shown here is derived from an EMBL/GenBank/DDBJ whole genome shotgun (WGS) entry which is preliminary data.</text>
</comment>
<dbReference type="Pfam" id="PF18895">
    <property type="entry name" value="T4SS_pilin"/>
    <property type="match status" value="1"/>
</dbReference>
<feature type="chain" id="PRO_5009525870" evidence="2">
    <location>
        <begin position="28"/>
        <end position="270"/>
    </location>
</feature>
<protein>
    <submittedName>
        <fullName evidence="3">Uncharacterized protein</fullName>
    </submittedName>
</protein>
<gene>
    <name evidence="3" type="ORF">A3J93_02480</name>
</gene>
<dbReference type="AlphaFoldDB" id="A0A1F6NWJ7"/>
<sequence length="270" mass="28313">MRKIILSFLLVPLSFFVLFFSAAPVLAEGVCEVAGELEIDYGLGVALESACSQYHGTYNAGGLTEKATCFWNNVDVEEINLQADCELLNESSTVEELMAKFNIPPVVTVPISGEVTVADKLTLTAPVTTIWTPDLATAELEETAVVPGSTVAPAETPIADAASAPDTSKTKEPCPTGSVCLDNPLASGTTDVPTIIGIIIKGILGVIGAVVLLMFIWGAQAWLMAAGNPEKIKAGGKTMAFAALGAFIVFFSYLFLNGVLTYLGTGDFPK</sequence>
<organism evidence="3 4">
    <name type="scientific">Candidatus Magasanikbacteria bacterium RIFOXYC2_FULL_42_28</name>
    <dbReference type="NCBI Taxonomy" id="1798704"/>
    <lineage>
        <taxon>Bacteria</taxon>
        <taxon>Candidatus Magasanikiibacteriota</taxon>
    </lineage>
</organism>
<dbReference type="STRING" id="1798704.A3J93_02480"/>
<evidence type="ECO:0000313" key="3">
    <source>
        <dbReference type="EMBL" id="OGH88014.1"/>
    </source>
</evidence>
<dbReference type="EMBL" id="MFQZ01000008">
    <property type="protein sequence ID" value="OGH88014.1"/>
    <property type="molecule type" value="Genomic_DNA"/>
</dbReference>
<evidence type="ECO:0000256" key="2">
    <source>
        <dbReference type="SAM" id="SignalP"/>
    </source>
</evidence>
<feature type="signal peptide" evidence="2">
    <location>
        <begin position="1"/>
        <end position="27"/>
    </location>
</feature>
<keyword evidence="2" id="KW-0732">Signal</keyword>
<accession>A0A1F6NWJ7</accession>
<reference evidence="3 4" key="1">
    <citation type="journal article" date="2016" name="Nat. Commun.">
        <title>Thousands of microbial genomes shed light on interconnected biogeochemical processes in an aquifer system.</title>
        <authorList>
            <person name="Anantharaman K."/>
            <person name="Brown C.T."/>
            <person name="Hug L.A."/>
            <person name="Sharon I."/>
            <person name="Castelle C.J."/>
            <person name="Probst A.J."/>
            <person name="Thomas B.C."/>
            <person name="Singh A."/>
            <person name="Wilkins M.J."/>
            <person name="Karaoz U."/>
            <person name="Brodie E.L."/>
            <person name="Williams K.H."/>
            <person name="Hubbard S.S."/>
            <person name="Banfield J.F."/>
        </authorList>
    </citation>
    <scope>NUCLEOTIDE SEQUENCE [LARGE SCALE GENOMIC DNA]</scope>
</reference>
<keyword evidence="1" id="KW-0812">Transmembrane</keyword>
<feature type="transmembrane region" description="Helical" evidence="1">
    <location>
        <begin position="195"/>
        <end position="219"/>
    </location>
</feature>
<evidence type="ECO:0000313" key="4">
    <source>
        <dbReference type="Proteomes" id="UP000177907"/>
    </source>
</evidence>
<keyword evidence="1" id="KW-1133">Transmembrane helix</keyword>